<dbReference type="Pfam" id="PF07883">
    <property type="entry name" value="Cupin_2"/>
    <property type="match status" value="1"/>
</dbReference>
<gene>
    <name evidence="2" type="ORF">NOCA1240319</name>
</gene>
<dbReference type="AlphaFoldDB" id="A0A2P2CGV9"/>
<evidence type="ECO:0000313" key="2">
    <source>
        <dbReference type="EMBL" id="CUR61216.1"/>
    </source>
</evidence>
<organism evidence="2">
    <name type="scientific">metagenome</name>
    <dbReference type="NCBI Taxonomy" id="256318"/>
    <lineage>
        <taxon>unclassified sequences</taxon>
        <taxon>metagenomes</taxon>
    </lineage>
</organism>
<reference evidence="2" key="1">
    <citation type="submission" date="2015-08" db="EMBL/GenBank/DDBJ databases">
        <authorList>
            <person name="Babu N.S."/>
            <person name="Beckwith C.J."/>
            <person name="Beseler K.G."/>
            <person name="Brison A."/>
            <person name="Carone J.V."/>
            <person name="Caskin T.P."/>
            <person name="Diamond M."/>
            <person name="Durham M.E."/>
            <person name="Foxe J.M."/>
            <person name="Go M."/>
            <person name="Henderson B.A."/>
            <person name="Jones I.B."/>
            <person name="McGettigan J.A."/>
            <person name="Micheletti S.J."/>
            <person name="Nasrallah M.E."/>
            <person name="Ortiz D."/>
            <person name="Piller C.R."/>
            <person name="Privatt S.R."/>
            <person name="Schneider S.L."/>
            <person name="Sharp S."/>
            <person name="Smith T.C."/>
            <person name="Stanton J.D."/>
            <person name="Ullery H.E."/>
            <person name="Wilson R.J."/>
            <person name="Serrano M.G."/>
            <person name="Buck G."/>
            <person name="Lee V."/>
            <person name="Wang Y."/>
            <person name="Carvalho R."/>
            <person name="Voegtly L."/>
            <person name="Shi R."/>
            <person name="Duckworth R."/>
            <person name="Johnson A."/>
            <person name="Loviza R."/>
            <person name="Walstead R."/>
            <person name="Shah Z."/>
            <person name="Kiflezghi M."/>
            <person name="Wade K."/>
            <person name="Ball S.L."/>
            <person name="Bradley K.W."/>
            <person name="Asai D.J."/>
            <person name="Bowman C.A."/>
            <person name="Russell D.A."/>
            <person name="Pope W.H."/>
            <person name="Jacobs-Sera D."/>
            <person name="Hendrix R.W."/>
            <person name="Hatfull G.F."/>
        </authorList>
    </citation>
    <scope>NUCLEOTIDE SEQUENCE</scope>
</reference>
<dbReference type="PANTHER" id="PTHR37694">
    <property type="entry name" value="SLR8022 PROTEIN"/>
    <property type="match status" value="1"/>
</dbReference>
<protein>
    <recommendedName>
        <fullName evidence="1">Cupin type-2 domain-containing protein</fullName>
    </recommendedName>
</protein>
<dbReference type="InterPro" id="IPR014710">
    <property type="entry name" value="RmlC-like_jellyroll"/>
</dbReference>
<feature type="domain" description="Cupin type-2" evidence="1">
    <location>
        <begin position="42"/>
        <end position="104"/>
    </location>
</feature>
<accession>A0A2P2CGV9</accession>
<dbReference type="InterPro" id="IPR011051">
    <property type="entry name" value="RmlC_Cupin_sf"/>
</dbReference>
<proteinExistence type="predicted"/>
<name>A0A2P2CGV9_9ZZZZ</name>
<dbReference type="EMBL" id="CZKB01000017">
    <property type="protein sequence ID" value="CUR61216.1"/>
    <property type="molecule type" value="Genomic_DNA"/>
</dbReference>
<dbReference type="SUPFAM" id="SSF51182">
    <property type="entry name" value="RmlC-like cupins"/>
    <property type="match status" value="1"/>
</dbReference>
<dbReference type="InterPro" id="IPR013096">
    <property type="entry name" value="Cupin_2"/>
</dbReference>
<evidence type="ECO:0000259" key="1">
    <source>
        <dbReference type="Pfam" id="PF07883"/>
    </source>
</evidence>
<dbReference type="CDD" id="cd02230">
    <property type="entry name" value="cupin_HP0902-like"/>
    <property type="match status" value="1"/>
</dbReference>
<sequence>MQTTSLTALAAQQLEVARTSSAGRSAVTVHGGREHDLRQTLIAMASGTRLGEHESPGEATIQVLEGEVTLHAGGEAYDLHEGEHGVIPPMRHDLVAGTDAVVLLTVATRA</sequence>
<dbReference type="Gene3D" id="2.60.120.10">
    <property type="entry name" value="Jelly Rolls"/>
    <property type="match status" value="1"/>
</dbReference>
<dbReference type="PANTHER" id="PTHR37694:SF1">
    <property type="entry name" value="SLR8022 PROTEIN"/>
    <property type="match status" value="1"/>
</dbReference>